<evidence type="ECO:0000313" key="2">
    <source>
        <dbReference type="EMBL" id="EGG09848.1"/>
    </source>
</evidence>
<dbReference type="InterPro" id="IPR045257">
    <property type="entry name" value="E2/Pdx1"/>
</dbReference>
<sequence length="238" mass="25722">MPTSAMRRALAVRLTDSKRDIPHYYLASDIQMDRLTSLRASLSKAATTQPNSAQGAAQAPPKLTINDFVIKGVALACADVPEVNAEWHGEFIRQFNTIDISVVVATSTGICVPVVRDVGSKGLNSISSQVKALAEKARNYLLTSDDHEGGGFMVSNLGMYGSVSNFTSIIKPPQTCTLAIGGLHRKLVMDATSERGFKEIEMMKVTLALDHRALDGAVGARWLKAFKGHMENPVSFML</sequence>
<evidence type="ECO:0000313" key="3">
    <source>
        <dbReference type="Proteomes" id="UP000001072"/>
    </source>
</evidence>
<protein>
    <recommendedName>
        <fullName evidence="1">2-oxoacid dehydrogenase acyltransferase catalytic domain-containing protein</fullName>
    </recommendedName>
</protein>
<dbReference type="GeneID" id="18928803"/>
<dbReference type="Gene3D" id="3.30.559.10">
    <property type="entry name" value="Chloramphenicol acetyltransferase-like domain"/>
    <property type="match status" value="1"/>
</dbReference>
<evidence type="ECO:0000259" key="1">
    <source>
        <dbReference type="Pfam" id="PF00198"/>
    </source>
</evidence>
<gene>
    <name evidence="2" type="ORF">MELLADRAFT_51973</name>
</gene>
<dbReference type="Proteomes" id="UP000001072">
    <property type="component" value="Unassembled WGS sequence"/>
</dbReference>
<dbReference type="EMBL" id="GL883096">
    <property type="protein sequence ID" value="EGG09848.1"/>
    <property type="molecule type" value="Genomic_DNA"/>
</dbReference>
<organism evidence="3">
    <name type="scientific">Melampsora larici-populina (strain 98AG31 / pathotype 3-4-7)</name>
    <name type="common">Poplar leaf rust fungus</name>
    <dbReference type="NCBI Taxonomy" id="747676"/>
    <lineage>
        <taxon>Eukaryota</taxon>
        <taxon>Fungi</taxon>
        <taxon>Dikarya</taxon>
        <taxon>Basidiomycota</taxon>
        <taxon>Pucciniomycotina</taxon>
        <taxon>Pucciniomycetes</taxon>
        <taxon>Pucciniales</taxon>
        <taxon>Melampsoraceae</taxon>
        <taxon>Melampsora</taxon>
    </lineage>
</organism>
<feature type="domain" description="2-oxoacid dehydrogenase acyltransferase catalytic" evidence="1">
    <location>
        <begin position="2"/>
        <end position="237"/>
    </location>
</feature>
<accession>F4RD64</accession>
<dbReference type="GO" id="GO:0045254">
    <property type="term" value="C:pyruvate dehydrogenase complex"/>
    <property type="evidence" value="ECO:0007669"/>
    <property type="project" value="InterPro"/>
</dbReference>
<dbReference type="GO" id="GO:0004742">
    <property type="term" value="F:dihydrolipoyllysine-residue acetyltransferase activity"/>
    <property type="evidence" value="ECO:0007669"/>
    <property type="project" value="TreeGrafter"/>
</dbReference>
<name>F4RD64_MELLP</name>
<dbReference type="InParanoid" id="F4RD64"/>
<dbReference type="eggNOG" id="KOG0557">
    <property type="taxonomic scope" value="Eukaryota"/>
</dbReference>
<dbReference type="HOGENOM" id="CLU_016733_2_0_1"/>
<reference evidence="3" key="1">
    <citation type="journal article" date="2011" name="Proc. Natl. Acad. Sci. U.S.A.">
        <title>Obligate biotrophy features unraveled by the genomic analysis of rust fungi.</title>
        <authorList>
            <person name="Duplessis S."/>
            <person name="Cuomo C.A."/>
            <person name="Lin Y.-C."/>
            <person name="Aerts A."/>
            <person name="Tisserant E."/>
            <person name="Veneault-Fourrey C."/>
            <person name="Joly D.L."/>
            <person name="Hacquard S."/>
            <person name="Amselem J."/>
            <person name="Cantarel B.L."/>
            <person name="Chiu R."/>
            <person name="Coutinho P.M."/>
            <person name="Feau N."/>
            <person name="Field M."/>
            <person name="Frey P."/>
            <person name="Gelhaye E."/>
            <person name="Goldberg J."/>
            <person name="Grabherr M.G."/>
            <person name="Kodira C.D."/>
            <person name="Kohler A."/>
            <person name="Kuees U."/>
            <person name="Lindquist E.A."/>
            <person name="Lucas S.M."/>
            <person name="Mago R."/>
            <person name="Mauceli E."/>
            <person name="Morin E."/>
            <person name="Murat C."/>
            <person name="Pangilinan J.L."/>
            <person name="Park R."/>
            <person name="Pearson M."/>
            <person name="Quesneville H."/>
            <person name="Rouhier N."/>
            <person name="Sakthikumar S."/>
            <person name="Salamov A.A."/>
            <person name="Schmutz J."/>
            <person name="Selles B."/>
            <person name="Shapiro H."/>
            <person name="Tanguay P."/>
            <person name="Tuskan G.A."/>
            <person name="Henrissat B."/>
            <person name="Van de Peer Y."/>
            <person name="Rouze P."/>
            <person name="Ellis J.G."/>
            <person name="Dodds P.N."/>
            <person name="Schein J.E."/>
            <person name="Zhong S."/>
            <person name="Hamelin R.C."/>
            <person name="Grigoriev I.V."/>
            <person name="Szabo L.J."/>
            <person name="Martin F."/>
        </authorList>
    </citation>
    <scope>NUCLEOTIDE SEQUENCE [LARGE SCALE GENOMIC DNA]</scope>
    <source>
        <strain evidence="3">98AG31 / pathotype 3-4-7</strain>
    </source>
</reference>
<dbReference type="KEGG" id="mlr:MELLADRAFT_51973"/>
<dbReference type="STRING" id="747676.F4RD64"/>
<dbReference type="RefSeq" id="XP_007406902.1">
    <property type="nucleotide sequence ID" value="XM_007406840.1"/>
</dbReference>
<dbReference type="AlphaFoldDB" id="F4RD64"/>
<dbReference type="VEuPathDB" id="FungiDB:MELLADRAFT_51973"/>
<dbReference type="PANTHER" id="PTHR23151:SF90">
    <property type="entry name" value="DIHYDROLIPOYLLYSINE-RESIDUE ACETYLTRANSFERASE COMPONENT OF PYRUVATE DEHYDROGENASE COMPLEX, MITOCHONDRIAL-RELATED"/>
    <property type="match status" value="1"/>
</dbReference>
<dbReference type="SUPFAM" id="SSF52777">
    <property type="entry name" value="CoA-dependent acyltransferases"/>
    <property type="match status" value="1"/>
</dbReference>
<dbReference type="GO" id="GO:0006086">
    <property type="term" value="P:pyruvate decarboxylation to acetyl-CoA"/>
    <property type="evidence" value="ECO:0007669"/>
    <property type="project" value="InterPro"/>
</dbReference>
<dbReference type="InterPro" id="IPR023213">
    <property type="entry name" value="CAT-like_dom_sf"/>
</dbReference>
<keyword evidence="3" id="KW-1185">Reference proteome</keyword>
<dbReference type="InterPro" id="IPR001078">
    <property type="entry name" value="2-oxoacid_DH_actylTfrase"/>
</dbReference>
<dbReference type="PANTHER" id="PTHR23151">
    <property type="entry name" value="DIHYDROLIPOAMIDE ACETYL/SUCCINYL-TRANSFERASE-RELATED"/>
    <property type="match status" value="1"/>
</dbReference>
<dbReference type="Pfam" id="PF00198">
    <property type="entry name" value="2-oxoacid_dh"/>
    <property type="match status" value="1"/>
</dbReference>
<proteinExistence type="predicted"/>
<dbReference type="OrthoDB" id="537444at2759"/>